<keyword evidence="3" id="KW-1185">Reference proteome</keyword>
<evidence type="ECO:0000313" key="2">
    <source>
        <dbReference type="EMBL" id="KNZ63126.1"/>
    </source>
</evidence>
<accession>A0A0L6VR10</accession>
<organism evidence="2 3">
    <name type="scientific">Puccinia sorghi</name>
    <dbReference type="NCBI Taxonomy" id="27349"/>
    <lineage>
        <taxon>Eukaryota</taxon>
        <taxon>Fungi</taxon>
        <taxon>Dikarya</taxon>
        <taxon>Basidiomycota</taxon>
        <taxon>Pucciniomycotina</taxon>
        <taxon>Pucciniomycetes</taxon>
        <taxon>Pucciniales</taxon>
        <taxon>Pucciniaceae</taxon>
        <taxon>Puccinia</taxon>
    </lineage>
</organism>
<dbReference type="AlphaFoldDB" id="A0A0L6VR10"/>
<proteinExistence type="predicted"/>
<dbReference type="Proteomes" id="UP000037035">
    <property type="component" value="Unassembled WGS sequence"/>
</dbReference>
<sequence>MSSAAATAETRSYRLAYKDSTPHAVMFPEADWDFEVLIFFTVFVSWPPREGRNGSIWVAPLMFKQPKPCSININTCRTTLEEIQQIIVSHMNQQFPNLGYLVMKETNSESCQNKWIVTFSNKNGILKLKKFNEFLQQYFTNKRIHKNQIKQAAVAQELKNGTQDPSSVNQEGSKTHAELDDQISDKPQINLLLEATIFELYKKHQMAGHLHQGFAIFWNTINPNEGIILLSSTVTICAVSIKPLGVDLTHSGSTLNYFNFKKKS</sequence>
<comment type="caution">
    <text evidence="2">The sequence shown here is derived from an EMBL/GenBank/DDBJ whole genome shotgun (WGS) entry which is preliminary data.</text>
</comment>
<dbReference type="OrthoDB" id="10533620at2759"/>
<gene>
    <name evidence="2" type="ORF">VP01_1184g1</name>
</gene>
<evidence type="ECO:0000313" key="3">
    <source>
        <dbReference type="Proteomes" id="UP000037035"/>
    </source>
</evidence>
<evidence type="ECO:0000256" key="1">
    <source>
        <dbReference type="SAM" id="MobiDB-lite"/>
    </source>
</evidence>
<feature type="compositionally biased region" description="Polar residues" evidence="1">
    <location>
        <begin position="160"/>
        <end position="172"/>
    </location>
</feature>
<protein>
    <submittedName>
        <fullName evidence="2">Uncharacterized protein</fullName>
    </submittedName>
</protein>
<name>A0A0L6VR10_9BASI</name>
<feature type="region of interest" description="Disordered" evidence="1">
    <location>
        <begin position="160"/>
        <end position="179"/>
    </location>
</feature>
<dbReference type="VEuPathDB" id="FungiDB:VP01_1184g1"/>
<reference evidence="2 3" key="1">
    <citation type="submission" date="2015-08" db="EMBL/GenBank/DDBJ databases">
        <title>Next Generation Sequencing and Analysis of the Genome of Puccinia sorghi L Schw, the Causal Agent of Maize Common Rust.</title>
        <authorList>
            <person name="Rochi L."/>
            <person name="Burguener G."/>
            <person name="Darino M."/>
            <person name="Turjanski A."/>
            <person name="Kreff E."/>
            <person name="Dieguez M.J."/>
            <person name="Sacco F."/>
        </authorList>
    </citation>
    <scope>NUCLEOTIDE SEQUENCE [LARGE SCALE GENOMIC DNA]</scope>
    <source>
        <strain evidence="2 3">RO10H11247</strain>
    </source>
</reference>
<dbReference type="EMBL" id="LAVV01002054">
    <property type="protein sequence ID" value="KNZ63126.1"/>
    <property type="molecule type" value="Genomic_DNA"/>
</dbReference>